<dbReference type="SUPFAM" id="SSF54631">
    <property type="entry name" value="CBS-domain pair"/>
    <property type="match status" value="1"/>
</dbReference>
<dbReference type="Pfam" id="PF00571">
    <property type="entry name" value="CBS"/>
    <property type="match status" value="2"/>
</dbReference>
<proteinExistence type="predicted"/>
<dbReference type="SMART" id="SM00116">
    <property type="entry name" value="CBS"/>
    <property type="match status" value="1"/>
</dbReference>
<dbReference type="PROSITE" id="PS50943">
    <property type="entry name" value="HTH_CROC1"/>
    <property type="match status" value="1"/>
</dbReference>
<organism evidence="5 6">
    <name type="scientific">Candidatus Bilamarchaeum dharawalense</name>
    <dbReference type="NCBI Taxonomy" id="2885759"/>
    <lineage>
        <taxon>Archaea</taxon>
        <taxon>Candidatus Micrarchaeota</taxon>
        <taxon>Candidatus Micrarchaeia</taxon>
        <taxon>Candidatus Anstonellales</taxon>
        <taxon>Candidatus Bilamarchaeaceae</taxon>
        <taxon>Candidatus Bilamarchaeum</taxon>
    </lineage>
</organism>
<dbReference type="Gene3D" id="1.10.260.40">
    <property type="entry name" value="lambda repressor-like DNA-binding domains"/>
    <property type="match status" value="1"/>
</dbReference>
<feature type="domain" description="CBS" evidence="4">
    <location>
        <begin position="69"/>
        <end position="127"/>
    </location>
</feature>
<dbReference type="InterPro" id="IPR051257">
    <property type="entry name" value="Diverse_CBS-Domain"/>
</dbReference>
<name>A0A5E4LMW9_9ARCH</name>
<dbReference type="SMART" id="SM00530">
    <property type="entry name" value="HTH_XRE"/>
    <property type="match status" value="1"/>
</dbReference>
<evidence type="ECO:0000256" key="2">
    <source>
        <dbReference type="PROSITE-ProRule" id="PRU00703"/>
    </source>
</evidence>
<sequence>MFDVRSIGKLRKQIGFTQKQLAKLAGVSQSLIAKIESGKIDPAYSKVVQILSALEIEQKRDKKSTEQIMSSPIIFVHPSDKLTRVITLMRSRNISQLPVLDHGKCVGSMIDSIIVSILSDSKINLQEAHVSDVMGDCFPSVPSSSSSDVVIELLKHYSAVLVEKNGIIKGIITKADLFKTI</sequence>
<dbReference type="InterPro" id="IPR017158">
    <property type="entry name" value="Tscrpt-reg_CBS-contain_prd"/>
</dbReference>
<dbReference type="InterPro" id="IPR046342">
    <property type="entry name" value="CBS_dom_sf"/>
</dbReference>
<accession>A0A5E4LMW9</accession>
<evidence type="ECO:0000259" key="3">
    <source>
        <dbReference type="PROSITE" id="PS50943"/>
    </source>
</evidence>
<evidence type="ECO:0000313" key="5">
    <source>
        <dbReference type="EMBL" id="VVC02871.1"/>
    </source>
</evidence>
<dbReference type="InterPro" id="IPR001387">
    <property type="entry name" value="Cro/C1-type_HTH"/>
</dbReference>
<dbReference type="GO" id="GO:0003938">
    <property type="term" value="F:IMP dehydrogenase activity"/>
    <property type="evidence" value="ECO:0007669"/>
    <property type="project" value="UniProtKB-EC"/>
</dbReference>
<reference evidence="5 6" key="1">
    <citation type="submission" date="2019-08" db="EMBL/GenBank/DDBJ databases">
        <authorList>
            <person name="Vazquez-Campos X."/>
        </authorList>
    </citation>
    <scope>NUCLEOTIDE SEQUENCE [LARGE SCALE GENOMIC DNA]</scope>
    <source>
        <strain evidence="5">LFW-283_2</strain>
    </source>
</reference>
<dbReference type="Proteomes" id="UP000789941">
    <property type="component" value="Unassembled WGS sequence"/>
</dbReference>
<dbReference type="EC" id="1.1.1.205" evidence="5"/>
<dbReference type="Gene3D" id="3.10.580.10">
    <property type="entry name" value="CBS-domain"/>
    <property type="match status" value="1"/>
</dbReference>
<dbReference type="SUPFAM" id="SSF47413">
    <property type="entry name" value="lambda repressor-like DNA-binding domains"/>
    <property type="match status" value="1"/>
</dbReference>
<dbReference type="GO" id="GO:0003677">
    <property type="term" value="F:DNA binding"/>
    <property type="evidence" value="ECO:0007669"/>
    <property type="project" value="InterPro"/>
</dbReference>
<evidence type="ECO:0000313" key="6">
    <source>
        <dbReference type="Proteomes" id="UP000789941"/>
    </source>
</evidence>
<dbReference type="InterPro" id="IPR000644">
    <property type="entry name" value="CBS_dom"/>
</dbReference>
<dbReference type="AlphaFoldDB" id="A0A5E4LMW9"/>
<dbReference type="Pfam" id="PF01381">
    <property type="entry name" value="HTH_3"/>
    <property type="match status" value="1"/>
</dbReference>
<gene>
    <name evidence="5" type="primary">guaB_2</name>
    <name evidence="5" type="ORF">LFW2832_01284</name>
</gene>
<dbReference type="InterPro" id="IPR010982">
    <property type="entry name" value="Lambda_DNA-bd_dom_sf"/>
</dbReference>
<dbReference type="PANTHER" id="PTHR43080:SF4">
    <property type="entry name" value="CRO-LIKE PROTEIN"/>
    <property type="match status" value="1"/>
</dbReference>
<dbReference type="EMBL" id="CABMJJ010000003">
    <property type="protein sequence ID" value="VVC02871.1"/>
    <property type="molecule type" value="Genomic_DNA"/>
</dbReference>
<dbReference type="CDD" id="cd00093">
    <property type="entry name" value="HTH_XRE"/>
    <property type="match status" value="1"/>
</dbReference>
<protein>
    <submittedName>
        <fullName evidence="5">Inosine-5'-monophosphate dehydrogenase</fullName>
        <ecNumber evidence="5">1.1.1.205</ecNumber>
    </submittedName>
</protein>
<keyword evidence="5" id="KW-0560">Oxidoreductase</keyword>
<keyword evidence="1 2" id="KW-0129">CBS domain</keyword>
<evidence type="ECO:0000259" key="4">
    <source>
        <dbReference type="PROSITE" id="PS51371"/>
    </source>
</evidence>
<dbReference type="PROSITE" id="PS51371">
    <property type="entry name" value="CBS"/>
    <property type="match status" value="1"/>
</dbReference>
<feature type="domain" description="HTH cro/C1-type" evidence="3">
    <location>
        <begin position="7"/>
        <end position="62"/>
    </location>
</feature>
<evidence type="ECO:0000256" key="1">
    <source>
        <dbReference type="ARBA" id="ARBA00023122"/>
    </source>
</evidence>
<dbReference type="PIRSF" id="PIRSF037253">
    <property type="entry name" value="HTH_CBS_prd"/>
    <property type="match status" value="1"/>
</dbReference>
<comment type="caution">
    <text evidence="5">The sequence shown here is derived from an EMBL/GenBank/DDBJ whole genome shotgun (WGS) entry which is preliminary data.</text>
</comment>
<dbReference type="PANTHER" id="PTHR43080">
    <property type="entry name" value="CBS DOMAIN-CONTAINING PROTEIN CBSX3, MITOCHONDRIAL"/>
    <property type="match status" value="1"/>
</dbReference>